<dbReference type="InterPro" id="IPR036390">
    <property type="entry name" value="WH_DNA-bd_sf"/>
</dbReference>
<dbReference type="CDD" id="cd08417">
    <property type="entry name" value="PBP2_Nitroaromatics_like"/>
    <property type="match status" value="1"/>
</dbReference>
<dbReference type="EMBL" id="JBEWLZ010000005">
    <property type="protein sequence ID" value="MET1490279.1"/>
    <property type="molecule type" value="Genomic_DNA"/>
</dbReference>
<reference evidence="6 7" key="1">
    <citation type="submission" date="2024-07" db="EMBL/GenBank/DDBJ databases">
        <title>Uliginosibacterium paludis KCTC:42655.</title>
        <authorList>
            <person name="Kim M.K."/>
        </authorList>
    </citation>
    <scope>NUCLEOTIDE SEQUENCE [LARGE SCALE GENOMIC DNA]</scope>
    <source>
        <strain evidence="6 7">KCTC 42655</strain>
    </source>
</reference>
<gene>
    <name evidence="6" type="ORF">ABVT11_10620</name>
</gene>
<keyword evidence="7" id="KW-1185">Reference proteome</keyword>
<dbReference type="Proteomes" id="UP001548590">
    <property type="component" value="Unassembled WGS sequence"/>
</dbReference>
<dbReference type="SUPFAM" id="SSF46785">
    <property type="entry name" value="Winged helix' DNA-binding domain"/>
    <property type="match status" value="1"/>
</dbReference>
<feature type="domain" description="HTH lysR-type" evidence="5">
    <location>
        <begin position="6"/>
        <end position="63"/>
    </location>
</feature>
<dbReference type="Gene3D" id="3.40.190.10">
    <property type="entry name" value="Periplasmic binding protein-like II"/>
    <property type="match status" value="2"/>
</dbReference>
<keyword evidence="4" id="KW-0804">Transcription</keyword>
<name>A0ABV2CQU4_9RHOO</name>
<evidence type="ECO:0000259" key="5">
    <source>
        <dbReference type="PROSITE" id="PS50931"/>
    </source>
</evidence>
<dbReference type="Pfam" id="PF03466">
    <property type="entry name" value="LysR_substrate"/>
    <property type="match status" value="1"/>
</dbReference>
<organism evidence="6 7">
    <name type="scientific">Uliginosibacterium paludis</name>
    <dbReference type="NCBI Taxonomy" id="1615952"/>
    <lineage>
        <taxon>Bacteria</taxon>
        <taxon>Pseudomonadati</taxon>
        <taxon>Pseudomonadota</taxon>
        <taxon>Betaproteobacteria</taxon>
        <taxon>Rhodocyclales</taxon>
        <taxon>Zoogloeaceae</taxon>
        <taxon>Uliginosibacterium</taxon>
    </lineage>
</organism>
<evidence type="ECO:0000313" key="7">
    <source>
        <dbReference type="Proteomes" id="UP001548590"/>
    </source>
</evidence>
<dbReference type="PANTHER" id="PTHR30118">
    <property type="entry name" value="HTH-TYPE TRANSCRIPTIONAL REGULATOR LEUO-RELATED"/>
    <property type="match status" value="1"/>
</dbReference>
<accession>A0ABV2CQU4</accession>
<dbReference type="InterPro" id="IPR005119">
    <property type="entry name" value="LysR_subst-bd"/>
</dbReference>
<dbReference type="SUPFAM" id="SSF53850">
    <property type="entry name" value="Periplasmic binding protein-like II"/>
    <property type="match status" value="1"/>
</dbReference>
<dbReference type="InterPro" id="IPR000847">
    <property type="entry name" value="LysR_HTH_N"/>
</dbReference>
<dbReference type="InterPro" id="IPR036388">
    <property type="entry name" value="WH-like_DNA-bd_sf"/>
</dbReference>
<dbReference type="RefSeq" id="WP_345928491.1">
    <property type="nucleotide sequence ID" value="NZ_JBDIVF010000006.1"/>
</dbReference>
<evidence type="ECO:0000313" key="6">
    <source>
        <dbReference type="EMBL" id="MET1490279.1"/>
    </source>
</evidence>
<evidence type="ECO:0000256" key="1">
    <source>
        <dbReference type="ARBA" id="ARBA00009437"/>
    </source>
</evidence>
<keyword evidence="3" id="KW-0238">DNA-binding</keyword>
<evidence type="ECO:0000256" key="2">
    <source>
        <dbReference type="ARBA" id="ARBA00023015"/>
    </source>
</evidence>
<comment type="similarity">
    <text evidence="1">Belongs to the LysR transcriptional regulatory family.</text>
</comment>
<dbReference type="InterPro" id="IPR050389">
    <property type="entry name" value="LysR-type_TF"/>
</dbReference>
<dbReference type="Gene3D" id="1.10.10.10">
    <property type="entry name" value="Winged helix-like DNA-binding domain superfamily/Winged helix DNA-binding domain"/>
    <property type="match status" value="1"/>
</dbReference>
<dbReference type="PANTHER" id="PTHR30118:SF6">
    <property type="entry name" value="HTH-TYPE TRANSCRIPTIONAL REGULATOR LEUO"/>
    <property type="match status" value="1"/>
</dbReference>
<dbReference type="Pfam" id="PF00126">
    <property type="entry name" value="HTH_1"/>
    <property type="match status" value="1"/>
</dbReference>
<protein>
    <submittedName>
        <fullName evidence="6">LysR substrate-binding domain-containing protein</fullName>
    </submittedName>
</protein>
<sequence>MNLRSVDLNLLTVLEALLDEAHVTRAAERLGMSQPAVSNALERCRRLFDDPLLVRGPGRMRLTARAEQLRGPLRKVLAEVAGMVSLSPPALAELQQTVRIVMPDFPANLIVSDLYQALQRTAPGLRLVIYPWTGTQDALDTLARGQVEVVVAVVPALGASLRKQALRETRHAVVMRRDHPAARHFDLESFLAHPHVQVSGNGDSDGAVDQALARQGRSRRVGVVVPTFQMVPSLVAKSDLIAVLPERCVPEGDPDLVVFEPPLPVETDPISLVWHSRHDKDAGVQHVIGILGDAIILRPTPKFVPRW</sequence>
<dbReference type="InterPro" id="IPR037402">
    <property type="entry name" value="YidZ_PBP2"/>
</dbReference>
<dbReference type="PROSITE" id="PS50931">
    <property type="entry name" value="HTH_LYSR"/>
    <property type="match status" value="1"/>
</dbReference>
<evidence type="ECO:0000256" key="4">
    <source>
        <dbReference type="ARBA" id="ARBA00023163"/>
    </source>
</evidence>
<proteinExistence type="inferred from homology"/>
<comment type="caution">
    <text evidence="6">The sequence shown here is derived from an EMBL/GenBank/DDBJ whole genome shotgun (WGS) entry which is preliminary data.</text>
</comment>
<keyword evidence="2" id="KW-0805">Transcription regulation</keyword>
<evidence type="ECO:0000256" key="3">
    <source>
        <dbReference type="ARBA" id="ARBA00023125"/>
    </source>
</evidence>